<keyword evidence="2" id="KW-0812">Transmembrane</keyword>
<evidence type="ECO:0000313" key="5">
    <source>
        <dbReference type="Proteomes" id="UP000521379"/>
    </source>
</evidence>
<dbReference type="AlphaFoldDB" id="A0A846U9Y4"/>
<evidence type="ECO:0000259" key="3">
    <source>
        <dbReference type="Pfam" id="PF03703"/>
    </source>
</evidence>
<keyword evidence="2" id="KW-0472">Membrane</keyword>
<proteinExistence type="predicted"/>
<protein>
    <submittedName>
        <fullName evidence="4">PH domain-containing protein</fullName>
    </submittedName>
</protein>
<gene>
    <name evidence="4" type="ORF">GTW58_10470</name>
</gene>
<reference evidence="4 5" key="1">
    <citation type="submission" date="2020-02" db="EMBL/GenBank/DDBJ databases">
        <authorList>
            <person name="Sun Q."/>
        </authorList>
    </citation>
    <scope>NUCLEOTIDE SEQUENCE [LARGE SCALE GENOMIC DNA]</scope>
    <source>
        <strain evidence="4 5">YIM 13062</strain>
    </source>
</reference>
<dbReference type="PANTHER" id="PTHR34473:SF2">
    <property type="entry name" value="UPF0699 TRANSMEMBRANE PROTEIN YDBT"/>
    <property type="match status" value="1"/>
</dbReference>
<feature type="transmembrane region" description="Helical" evidence="2">
    <location>
        <begin position="257"/>
        <end position="279"/>
    </location>
</feature>
<dbReference type="Pfam" id="PF03703">
    <property type="entry name" value="bPH_2"/>
    <property type="match status" value="3"/>
</dbReference>
<feature type="region of interest" description="Disordered" evidence="1">
    <location>
        <begin position="185"/>
        <end position="206"/>
    </location>
</feature>
<name>A0A846U9Y4_9MICC</name>
<dbReference type="EMBL" id="JAAVUN010000022">
    <property type="protein sequence ID" value="NKE10346.1"/>
    <property type="molecule type" value="Genomic_DNA"/>
</dbReference>
<feature type="domain" description="YdbS-like PH" evidence="3">
    <location>
        <begin position="99"/>
        <end position="176"/>
    </location>
</feature>
<dbReference type="InterPro" id="IPR014529">
    <property type="entry name" value="UCP026631"/>
</dbReference>
<evidence type="ECO:0000313" key="4">
    <source>
        <dbReference type="EMBL" id="NKE10346.1"/>
    </source>
</evidence>
<dbReference type="RefSeq" id="WP_119933400.1">
    <property type="nucleotide sequence ID" value="NZ_JAAVUN010000022.1"/>
</dbReference>
<dbReference type="InterPro" id="IPR005182">
    <property type="entry name" value="YdbS-like_PH"/>
</dbReference>
<feature type="transmembrane region" description="Helical" evidence="2">
    <location>
        <begin position="227"/>
        <end position="251"/>
    </location>
</feature>
<feature type="domain" description="YdbS-like PH" evidence="3">
    <location>
        <begin position="285"/>
        <end position="341"/>
    </location>
</feature>
<organism evidence="4 5">
    <name type="scientific">Kocuria subflava</name>
    <dbReference type="NCBI Taxonomy" id="1736139"/>
    <lineage>
        <taxon>Bacteria</taxon>
        <taxon>Bacillati</taxon>
        <taxon>Actinomycetota</taxon>
        <taxon>Actinomycetes</taxon>
        <taxon>Micrococcales</taxon>
        <taxon>Micrococcaceae</taxon>
        <taxon>Kocuria</taxon>
    </lineage>
</organism>
<feature type="transmembrane region" description="Helical" evidence="2">
    <location>
        <begin position="28"/>
        <end position="48"/>
    </location>
</feature>
<comment type="caution">
    <text evidence="4">The sequence shown here is derived from an EMBL/GenBank/DDBJ whole genome shotgun (WGS) entry which is preliminary data.</text>
</comment>
<keyword evidence="5" id="KW-1185">Reference proteome</keyword>
<accession>A0A846U9Y4</accession>
<feature type="transmembrane region" description="Helical" evidence="2">
    <location>
        <begin position="77"/>
        <end position="100"/>
    </location>
</feature>
<sequence>MSSQPILHGEDTALIWHRMNPLSPLARGWIALAVVIGIWFNTVVNGMVGDVTGEDDAGPSPESLPPILEFFSTMPNWVFYGSMALVGALVAGVGAVYMWWFTRYQVTDTHVRLRTGLVFRQERQTRLDRVQALDIQRPLLPRLLGLAELRFEVADAGETSVALRYLKHDHARRLRKDLLGAIGTQAPKTGAGASSSSADDDGQASIGTDQAGADEELILSLPLRRVIAARLLTISFLVLCAVALSVTVLAFLFPRVILAMLVGFVPTLLALGGMVFKALEISWGFKMFRTPEGVRLRYGLLNKTSQTVPTGRVQALALYRPPLWRWAGWSVVHVNIAGYGGGLESSSAGDRAVLLPVANDDDLRLMFREALGLSDGDHVAGLSAEGLAGEADAASRFRNSPARARWVAPIVRRRYGYTVTRDMVIARAGRAYRMCFVVPHNKIQSISVDRGPIARALDLADVNLHSIAGPVRAFVARMDRAEAESFVVEQLERGRNAVAAVTGESHGAADLGDGVGSHLPPLPWARTQAPTYAAPALPAGLSHPSVSSVEAGPSGEHQ</sequence>
<dbReference type="Proteomes" id="UP000521379">
    <property type="component" value="Unassembled WGS sequence"/>
</dbReference>
<feature type="domain" description="YdbS-like PH" evidence="3">
    <location>
        <begin position="413"/>
        <end position="482"/>
    </location>
</feature>
<dbReference type="PANTHER" id="PTHR34473">
    <property type="entry name" value="UPF0699 TRANSMEMBRANE PROTEIN YDBS"/>
    <property type="match status" value="1"/>
</dbReference>
<evidence type="ECO:0000256" key="2">
    <source>
        <dbReference type="SAM" id="Phobius"/>
    </source>
</evidence>
<evidence type="ECO:0000256" key="1">
    <source>
        <dbReference type="SAM" id="MobiDB-lite"/>
    </source>
</evidence>
<dbReference type="PIRSF" id="PIRSF026631">
    <property type="entry name" value="UCP026631"/>
    <property type="match status" value="1"/>
</dbReference>
<keyword evidence="2" id="KW-1133">Transmembrane helix</keyword>